<feature type="compositionally biased region" description="Polar residues" evidence="1">
    <location>
        <begin position="23"/>
        <end position="42"/>
    </location>
</feature>
<evidence type="ECO:0000256" key="1">
    <source>
        <dbReference type="SAM" id="MobiDB-lite"/>
    </source>
</evidence>
<gene>
    <name evidence="3" type="ORF">US62_C0019G0021</name>
</gene>
<evidence type="ECO:0000256" key="2">
    <source>
        <dbReference type="SAM" id="Phobius"/>
    </source>
</evidence>
<evidence type="ECO:0000313" key="3">
    <source>
        <dbReference type="EMBL" id="KKQ44989.1"/>
    </source>
</evidence>
<dbReference type="AlphaFoldDB" id="A0A0G0K7C8"/>
<name>A0A0G0K7C8_9BACT</name>
<comment type="caution">
    <text evidence="3">The sequence shown here is derived from an EMBL/GenBank/DDBJ whole genome shotgun (WGS) entry which is preliminary data.</text>
</comment>
<feature type="compositionally biased region" description="Polar residues" evidence="1">
    <location>
        <begin position="51"/>
        <end position="61"/>
    </location>
</feature>
<reference evidence="3 4" key="1">
    <citation type="journal article" date="2015" name="Nature">
        <title>rRNA introns, odd ribosomes, and small enigmatic genomes across a large radiation of phyla.</title>
        <authorList>
            <person name="Brown C.T."/>
            <person name="Hug L.A."/>
            <person name="Thomas B.C."/>
            <person name="Sharon I."/>
            <person name="Castelle C.J."/>
            <person name="Singh A."/>
            <person name="Wilkins M.J."/>
            <person name="Williams K.H."/>
            <person name="Banfield J.F."/>
        </authorList>
    </citation>
    <scope>NUCLEOTIDE SEQUENCE [LARGE SCALE GENOMIC DNA]</scope>
</reference>
<sequence>MSDDNNQLNTAVTPTPNPVGGNVSDSTTSVPAQAATSTTNTVLPDVKIPDSSPQTNMQQDVTTPTTSTMTNPFATPQKPVTPTDVTTVVTSPHAPQKYGGRKVLATIFGVLLIVGGVAAGVLLVQRQQNISERAQTNVQYDAQCSEVIVYDQDWNRLSLADLNGITSGSVVRFAVVGASSSGNFDKARFTINGTKTPEVTDKKPGTEEFYYQYILPEGVRSYTVKAEIHHTIWGWI</sequence>
<dbReference type="Proteomes" id="UP000034603">
    <property type="component" value="Unassembled WGS sequence"/>
</dbReference>
<evidence type="ECO:0000313" key="4">
    <source>
        <dbReference type="Proteomes" id="UP000034603"/>
    </source>
</evidence>
<keyword evidence="2" id="KW-0812">Transmembrane</keyword>
<keyword evidence="2" id="KW-0472">Membrane</keyword>
<feature type="compositionally biased region" description="Low complexity" evidence="1">
    <location>
        <begin position="62"/>
        <end position="83"/>
    </location>
</feature>
<feature type="compositionally biased region" description="Polar residues" evidence="1">
    <location>
        <begin position="1"/>
        <end position="14"/>
    </location>
</feature>
<feature type="region of interest" description="Disordered" evidence="1">
    <location>
        <begin position="1"/>
        <end position="83"/>
    </location>
</feature>
<keyword evidence="2" id="KW-1133">Transmembrane helix</keyword>
<feature type="transmembrane region" description="Helical" evidence="2">
    <location>
        <begin position="103"/>
        <end position="124"/>
    </location>
</feature>
<accession>A0A0G0K7C8</accession>
<protein>
    <submittedName>
        <fullName evidence="3">Uncharacterized protein</fullName>
    </submittedName>
</protein>
<proteinExistence type="predicted"/>
<dbReference type="EMBL" id="LBTR01000019">
    <property type="protein sequence ID" value="KKQ44989.1"/>
    <property type="molecule type" value="Genomic_DNA"/>
</dbReference>
<organism evidence="3 4">
    <name type="scientific">Candidatus Woesebacteria bacterium GW2011_GWA1_37_8</name>
    <dbReference type="NCBI Taxonomy" id="1618546"/>
    <lineage>
        <taxon>Bacteria</taxon>
        <taxon>Candidatus Woeseibacteriota</taxon>
    </lineage>
</organism>